<evidence type="ECO:0000313" key="12">
    <source>
        <dbReference type="EMBL" id="MEY1661943.1"/>
    </source>
</evidence>
<comment type="subcellular location">
    <subcellularLocation>
        <location evidence="1">Cell inner membrane</location>
        <topology evidence="1">Single-pass membrane protein</topology>
    </subcellularLocation>
</comment>
<feature type="domain" description="Type II secretion system protein GspG C-terminal" evidence="11">
    <location>
        <begin position="35"/>
        <end position="138"/>
    </location>
</feature>
<dbReference type="PROSITE" id="PS00409">
    <property type="entry name" value="PROKAR_NTER_METHYL"/>
    <property type="match status" value="1"/>
</dbReference>
<name>A0ABV4AGH6_9GAMM</name>
<dbReference type="NCBIfam" id="TIGR01710">
    <property type="entry name" value="typeII_sec_gspG"/>
    <property type="match status" value="1"/>
</dbReference>
<evidence type="ECO:0000313" key="13">
    <source>
        <dbReference type="Proteomes" id="UP001562065"/>
    </source>
</evidence>
<dbReference type="PANTHER" id="PTHR30093">
    <property type="entry name" value="GENERAL SECRETION PATHWAY PROTEIN G"/>
    <property type="match status" value="1"/>
</dbReference>
<dbReference type="Pfam" id="PF07963">
    <property type="entry name" value="N_methyl"/>
    <property type="match status" value="1"/>
</dbReference>
<dbReference type="InterPro" id="IPR010054">
    <property type="entry name" value="Type2_sec_GspG"/>
</dbReference>
<evidence type="ECO:0000256" key="9">
    <source>
        <dbReference type="ARBA" id="ARBA00023136"/>
    </source>
</evidence>
<dbReference type="SUPFAM" id="SSF54523">
    <property type="entry name" value="Pili subunits"/>
    <property type="match status" value="1"/>
</dbReference>
<keyword evidence="6" id="KW-0997">Cell inner membrane</keyword>
<keyword evidence="9 10" id="KW-0472">Membrane</keyword>
<dbReference type="InterPro" id="IPR000983">
    <property type="entry name" value="Bac_GSPG_pilin"/>
</dbReference>
<protein>
    <recommendedName>
        <fullName evidence="3">Type II secretion system core protein G</fullName>
    </recommendedName>
</protein>
<evidence type="ECO:0000256" key="5">
    <source>
        <dbReference type="ARBA" id="ARBA00022481"/>
    </source>
</evidence>
<evidence type="ECO:0000256" key="8">
    <source>
        <dbReference type="ARBA" id="ARBA00022989"/>
    </source>
</evidence>
<keyword evidence="4" id="KW-1003">Cell membrane</keyword>
<sequence length="145" mass="15754">MKTMSRRSRQQGMTLIEILVVVAIIGLIAAMIVPNVMGQSEQARVDLARSNMASIATALDMYRLQNGRYPSTEEGLRALVERPASARTFPDGGYLRSIPKDPWGTDYIYASPGQSGPFDLMSLGADGQEGGDGVNSDILFRDGER</sequence>
<comment type="similarity">
    <text evidence="2">Belongs to the GSP G family.</text>
</comment>
<evidence type="ECO:0000256" key="10">
    <source>
        <dbReference type="SAM" id="Phobius"/>
    </source>
</evidence>
<evidence type="ECO:0000256" key="2">
    <source>
        <dbReference type="ARBA" id="ARBA00009984"/>
    </source>
</evidence>
<gene>
    <name evidence="12" type="primary">gspG</name>
    <name evidence="12" type="ORF">AB5I84_07255</name>
</gene>
<reference evidence="12 13" key="1">
    <citation type="submission" date="2024-07" db="EMBL/GenBank/DDBJ databases">
        <authorList>
            <person name="Ren Q."/>
        </authorList>
    </citation>
    <scope>NUCLEOTIDE SEQUENCE [LARGE SCALE GENOMIC DNA]</scope>
    <source>
        <strain evidence="12 13">REN37</strain>
    </source>
</reference>
<evidence type="ECO:0000256" key="3">
    <source>
        <dbReference type="ARBA" id="ARBA00020042"/>
    </source>
</evidence>
<dbReference type="Pfam" id="PF08334">
    <property type="entry name" value="T2SSG"/>
    <property type="match status" value="1"/>
</dbReference>
<evidence type="ECO:0000259" key="11">
    <source>
        <dbReference type="Pfam" id="PF08334"/>
    </source>
</evidence>
<organism evidence="12 13">
    <name type="scientific">Isoalcanivorax beigongshangi</name>
    <dbReference type="NCBI Taxonomy" id="3238810"/>
    <lineage>
        <taxon>Bacteria</taxon>
        <taxon>Pseudomonadati</taxon>
        <taxon>Pseudomonadota</taxon>
        <taxon>Gammaproteobacteria</taxon>
        <taxon>Oceanospirillales</taxon>
        <taxon>Alcanivoracaceae</taxon>
        <taxon>Isoalcanivorax</taxon>
    </lineage>
</organism>
<evidence type="ECO:0000256" key="7">
    <source>
        <dbReference type="ARBA" id="ARBA00022692"/>
    </source>
</evidence>
<dbReference type="RefSeq" id="WP_369455189.1">
    <property type="nucleotide sequence ID" value="NZ_JBGCUO010000001.1"/>
</dbReference>
<accession>A0ABV4AGH6</accession>
<evidence type="ECO:0000256" key="4">
    <source>
        <dbReference type="ARBA" id="ARBA00022475"/>
    </source>
</evidence>
<dbReference type="InterPro" id="IPR013545">
    <property type="entry name" value="T2SS_protein-GspG_C"/>
</dbReference>
<feature type="transmembrane region" description="Helical" evidence="10">
    <location>
        <begin position="12"/>
        <end position="33"/>
    </location>
</feature>
<dbReference type="InterPro" id="IPR045584">
    <property type="entry name" value="Pilin-like"/>
</dbReference>
<keyword evidence="8 10" id="KW-1133">Transmembrane helix</keyword>
<dbReference type="PANTHER" id="PTHR30093:SF44">
    <property type="entry name" value="TYPE II SECRETION SYSTEM CORE PROTEIN G"/>
    <property type="match status" value="1"/>
</dbReference>
<dbReference type="NCBIfam" id="TIGR02532">
    <property type="entry name" value="IV_pilin_GFxxxE"/>
    <property type="match status" value="1"/>
</dbReference>
<dbReference type="Proteomes" id="UP001562065">
    <property type="component" value="Unassembled WGS sequence"/>
</dbReference>
<dbReference type="Gene3D" id="3.30.700.10">
    <property type="entry name" value="Glycoprotein, Type 4 Pilin"/>
    <property type="match status" value="1"/>
</dbReference>
<keyword evidence="7 10" id="KW-0812">Transmembrane</keyword>
<comment type="caution">
    <text evidence="12">The sequence shown here is derived from an EMBL/GenBank/DDBJ whole genome shotgun (WGS) entry which is preliminary data.</text>
</comment>
<dbReference type="InterPro" id="IPR012902">
    <property type="entry name" value="N_methyl_site"/>
</dbReference>
<evidence type="ECO:0000256" key="1">
    <source>
        <dbReference type="ARBA" id="ARBA00004377"/>
    </source>
</evidence>
<evidence type="ECO:0000256" key="6">
    <source>
        <dbReference type="ARBA" id="ARBA00022519"/>
    </source>
</evidence>
<keyword evidence="13" id="KW-1185">Reference proteome</keyword>
<dbReference type="EMBL" id="JBGCUO010000001">
    <property type="protein sequence ID" value="MEY1661943.1"/>
    <property type="molecule type" value="Genomic_DNA"/>
</dbReference>
<proteinExistence type="inferred from homology"/>
<keyword evidence="5" id="KW-0488">Methylation</keyword>
<dbReference type="PRINTS" id="PR00813">
    <property type="entry name" value="BCTERIALGSPG"/>
</dbReference>